<dbReference type="Proteomes" id="UP000323946">
    <property type="component" value="Unassembled WGS sequence"/>
</dbReference>
<dbReference type="OrthoDB" id="5241825at2"/>
<gene>
    <name evidence="2" type="ORF">F1721_28220</name>
</gene>
<keyword evidence="2" id="KW-0503">Monooxygenase</keyword>
<dbReference type="AlphaFoldDB" id="A0A5M7BPN0"/>
<comment type="caution">
    <text evidence="2">The sequence shown here is derived from an EMBL/GenBank/DDBJ whole genome shotgun (WGS) entry which is preliminary data.</text>
</comment>
<dbReference type="SUPFAM" id="SSF54909">
    <property type="entry name" value="Dimeric alpha+beta barrel"/>
    <property type="match status" value="1"/>
</dbReference>
<dbReference type="InterPro" id="IPR007138">
    <property type="entry name" value="ABM_dom"/>
</dbReference>
<sequence length="103" mass="10641">MPVIVTAVFEPLPDSRAAAKQAIQAALPAVHEEAGCVHYALHDAADGSLVLIEKWESQELLDAHSAGAPVARLNDSLAGLLRSAPTVTLMTPLPGGDPAKGQI</sequence>
<dbReference type="InterPro" id="IPR011008">
    <property type="entry name" value="Dimeric_a/b-barrel"/>
</dbReference>
<evidence type="ECO:0000259" key="1">
    <source>
        <dbReference type="Pfam" id="PF03992"/>
    </source>
</evidence>
<protein>
    <submittedName>
        <fullName evidence="2">Antibiotic biosynthesis monooxygenase</fullName>
    </submittedName>
</protein>
<keyword evidence="3" id="KW-1185">Reference proteome</keyword>
<dbReference type="Pfam" id="PF03992">
    <property type="entry name" value="ABM"/>
    <property type="match status" value="1"/>
</dbReference>
<dbReference type="RefSeq" id="WP_150069835.1">
    <property type="nucleotide sequence ID" value="NZ_JBEPDJ010000001.1"/>
</dbReference>
<feature type="domain" description="ABM" evidence="1">
    <location>
        <begin position="2"/>
        <end position="68"/>
    </location>
</feature>
<evidence type="ECO:0000313" key="3">
    <source>
        <dbReference type="Proteomes" id="UP000323946"/>
    </source>
</evidence>
<evidence type="ECO:0000313" key="2">
    <source>
        <dbReference type="EMBL" id="KAA5828335.1"/>
    </source>
</evidence>
<organism evidence="2 3">
    <name type="scientific">Saccharopolyspora hirsuta</name>
    <dbReference type="NCBI Taxonomy" id="1837"/>
    <lineage>
        <taxon>Bacteria</taxon>
        <taxon>Bacillati</taxon>
        <taxon>Actinomycetota</taxon>
        <taxon>Actinomycetes</taxon>
        <taxon>Pseudonocardiales</taxon>
        <taxon>Pseudonocardiaceae</taxon>
        <taxon>Saccharopolyspora</taxon>
    </lineage>
</organism>
<proteinExistence type="predicted"/>
<dbReference type="SMR" id="A0A5M7BPN0"/>
<name>A0A5M7BPN0_SACHI</name>
<dbReference type="GO" id="GO:0004497">
    <property type="term" value="F:monooxygenase activity"/>
    <property type="evidence" value="ECO:0007669"/>
    <property type="project" value="UniProtKB-KW"/>
</dbReference>
<reference evidence="2 3" key="1">
    <citation type="submission" date="2019-09" db="EMBL/GenBank/DDBJ databases">
        <title>Draft genome sequence of the thermophilic Saccharopolyspora hirsuta VKM Ac-666T.</title>
        <authorList>
            <person name="Lobastova T.G."/>
            <person name="Fokina V."/>
            <person name="Bragin E.Y."/>
            <person name="Shtratnikova V.Y."/>
            <person name="Starodumova I.P."/>
            <person name="Tarlachkov S.V."/>
            <person name="Donova M.V."/>
        </authorList>
    </citation>
    <scope>NUCLEOTIDE SEQUENCE [LARGE SCALE GENOMIC DNA]</scope>
    <source>
        <strain evidence="2 3">VKM Ac-666</strain>
    </source>
</reference>
<accession>A0A5M7BPN0</accession>
<keyword evidence="2" id="KW-0560">Oxidoreductase</keyword>
<dbReference type="Gene3D" id="3.30.70.100">
    <property type="match status" value="1"/>
</dbReference>
<dbReference type="EMBL" id="VWPH01000015">
    <property type="protein sequence ID" value="KAA5828335.1"/>
    <property type="molecule type" value="Genomic_DNA"/>
</dbReference>